<dbReference type="AlphaFoldDB" id="A0A9P6K8W2"/>
<organism evidence="5 6">
    <name type="scientific">Lunasporangiospora selenospora</name>
    <dbReference type="NCBI Taxonomy" id="979761"/>
    <lineage>
        <taxon>Eukaryota</taxon>
        <taxon>Fungi</taxon>
        <taxon>Fungi incertae sedis</taxon>
        <taxon>Mucoromycota</taxon>
        <taxon>Mortierellomycotina</taxon>
        <taxon>Mortierellomycetes</taxon>
        <taxon>Mortierellales</taxon>
        <taxon>Mortierellaceae</taxon>
        <taxon>Lunasporangiospora</taxon>
    </lineage>
</organism>
<dbReference type="SUPFAM" id="SSF51197">
    <property type="entry name" value="Clavaminate synthase-like"/>
    <property type="match status" value="1"/>
</dbReference>
<name>A0A9P6K8W2_9FUNG</name>
<evidence type="ECO:0000256" key="2">
    <source>
        <dbReference type="ARBA" id="ARBA00023002"/>
    </source>
</evidence>
<dbReference type="GO" id="GO:0046872">
    <property type="term" value="F:metal ion binding"/>
    <property type="evidence" value="ECO:0007669"/>
    <property type="project" value="UniProtKB-KW"/>
</dbReference>
<protein>
    <recommendedName>
        <fullName evidence="4">Non-haem dioxygenase N-terminal domain-containing protein</fullName>
    </recommendedName>
</protein>
<proteinExistence type="predicted"/>
<sequence length="129" mass="14804">MLDTIPVVDFSRFKSDPEACALDIVKASRNIGFFYLKNHGISQELIDRMFDNSEQFFQQPLEKKTKYLIGPHNIGYSGMKSEKLDPGNQIMGDLKEAYNIRKYSTMDDSAKYFVLGDAAEQVNVDKFFK</sequence>
<comment type="caution">
    <text evidence="5">The sequence shown here is derived from an EMBL/GenBank/DDBJ whole genome shotgun (WGS) entry which is preliminary data.</text>
</comment>
<feature type="non-terminal residue" evidence="5">
    <location>
        <position position="129"/>
    </location>
</feature>
<dbReference type="Gene3D" id="2.60.120.330">
    <property type="entry name" value="B-lactam Antibiotic, Isopenicillin N Synthase, Chain"/>
    <property type="match status" value="1"/>
</dbReference>
<reference evidence="5" key="1">
    <citation type="journal article" date="2020" name="Fungal Divers.">
        <title>Resolving the Mortierellaceae phylogeny through synthesis of multi-gene phylogenetics and phylogenomics.</title>
        <authorList>
            <person name="Vandepol N."/>
            <person name="Liber J."/>
            <person name="Desiro A."/>
            <person name="Na H."/>
            <person name="Kennedy M."/>
            <person name="Barry K."/>
            <person name="Grigoriev I.V."/>
            <person name="Miller A.N."/>
            <person name="O'Donnell K."/>
            <person name="Stajich J.E."/>
            <person name="Bonito G."/>
        </authorList>
    </citation>
    <scope>NUCLEOTIDE SEQUENCE</scope>
    <source>
        <strain evidence="5">KOD1015</strain>
    </source>
</reference>
<dbReference type="PANTHER" id="PTHR10209:SF881">
    <property type="entry name" value="FI07970P-RELATED"/>
    <property type="match status" value="1"/>
</dbReference>
<evidence type="ECO:0000256" key="3">
    <source>
        <dbReference type="ARBA" id="ARBA00023004"/>
    </source>
</evidence>
<dbReference type="PANTHER" id="PTHR10209">
    <property type="entry name" value="OXIDOREDUCTASE, 2OG-FE II OXYGENASE FAMILY PROTEIN"/>
    <property type="match status" value="1"/>
</dbReference>
<evidence type="ECO:0000313" key="6">
    <source>
        <dbReference type="Proteomes" id="UP000780801"/>
    </source>
</evidence>
<keyword evidence="2" id="KW-0560">Oxidoreductase</keyword>
<accession>A0A9P6K8W2</accession>
<evidence type="ECO:0000256" key="1">
    <source>
        <dbReference type="ARBA" id="ARBA00022723"/>
    </source>
</evidence>
<keyword evidence="1" id="KW-0479">Metal-binding</keyword>
<keyword evidence="6" id="KW-1185">Reference proteome</keyword>
<dbReference type="Proteomes" id="UP000780801">
    <property type="component" value="Unassembled WGS sequence"/>
</dbReference>
<dbReference type="InterPro" id="IPR027443">
    <property type="entry name" value="IPNS-like_sf"/>
</dbReference>
<dbReference type="InterPro" id="IPR026992">
    <property type="entry name" value="DIOX_N"/>
</dbReference>
<evidence type="ECO:0000259" key="4">
    <source>
        <dbReference type="Pfam" id="PF14226"/>
    </source>
</evidence>
<feature type="domain" description="Non-haem dioxygenase N-terminal" evidence="4">
    <location>
        <begin position="5"/>
        <end position="110"/>
    </location>
</feature>
<gene>
    <name evidence="5" type="ORF">BGW38_008915</name>
</gene>
<keyword evidence="3" id="KW-0408">Iron</keyword>
<evidence type="ECO:0000313" key="5">
    <source>
        <dbReference type="EMBL" id="KAF9564968.1"/>
    </source>
</evidence>
<dbReference type="EMBL" id="JAABOA010006319">
    <property type="protein sequence ID" value="KAF9564968.1"/>
    <property type="molecule type" value="Genomic_DNA"/>
</dbReference>
<dbReference type="OrthoDB" id="406156at2759"/>
<dbReference type="Pfam" id="PF14226">
    <property type="entry name" value="DIOX_N"/>
    <property type="match status" value="1"/>
</dbReference>
<dbReference type="GO" id="GO:0016491">
    <property type="term" value="F:oxidoreductase activity"/>
    <property type="evidence" value="ECO:0007669"/>
    <property type="project" value="UniProtKB-KW"/>
</dbReference>